<reference evidence="6" key="1">
    <citation type="submission" date="2016-05" db="EMBL/GenBank/DDBJ databases">
        <title>Comparative genomics of biotechnologically important yeasts.</title>
        <authorList>
            <consortium name="DOE Joint Genome Institute"/>
            <person name="Riley R."/>
            <person name="Haridas S."/>
            <person name="Wolfe K.H."/>
            <person name="Lopes M.R."/>
            <person name="Hittinger C.T."/>
            <person name="Goker M."/>
            <person name="Salamov A."/>
            <person name="Wisecaver J."/>
            <person name="Long T.M."/>
            <person name="Aerts A.L."/>
            <person name="Barry K."/>
            <person name="Choi C."/>
            <person name="Clum A."/>
            <person name="Coughlan A.Y."/>
            <person name="Deshpande S."/>
            <person name="Douglass A.P."/>
            <person name="Hanson S.J."/>
            <person name="Klenk H.-P."/>
            <person name="Labutti K."/>
            <person name="Lapidus A."/>
            <person name="Lindquist E."/>
            <person name="Lipzen A."/>
            <person name="Meier-Kolthoff J.P."/>
            <person name="Ohm R.A."/>
            <person name="Otillar R.P."/>
            <person name="Pangilinan J."/>
            <person name="Peng Y."/>
            <person name="Rokas A."/>
            <person name="Rosa C.A."/>
            <person name="Scheuner C."/>
            <person name="Sibirny A.A."/>
            <person name="Slot J.C."/>
            <person name="Stielow J.B."/>
            <person name="Sun H."/>
            <person name="Kurtzman C.P."/>
            <person name="Blackwell M."/>
            <person name="Grigoriev I.V."/>
            <person name="Jeffries T.W."/>
        </authorList>
    </citation>
    <scope>NUCLEOTIDE SEQUENCE [LARGE SCALE GENOMIC DNA]</scope>
    <source>
        <strain evidence="6">NRRL Y-17324</strain>
    </source>
</reference>
<keyword evidence="2" id="KW-0560">Oxidoreductase</keyword>
<keyword evidence="4" id="KW-1133">Transmembrane helix</keyword>
<dbReference type="InterPro" id="IPR036291">
    <property type="entry name" value="NAD(P)-bd_dom_sf"/>
</dbReference>
<sequence length="326" mass="36433">MVLSIDSLLQQVIRALWLTLAVNVLIILYTRQWIHTIPGAVILAAWLVYYANRRYKLPRDWSKLGGDDIALVTGGSNGLGKKIVELLLERNVEVYVLDVVEPSYSHSRATYIRCDLSSEGQTTSSISSLVKSLASSKRHISVLVNNAGIRHNRSLLELESDEVHRLFNINTLSHIWTLKLVVNNHIQHVLPATPKAQLYIVSISSILGVLAPRNLSLYSATKAANILIYEALTQELVAFKSIRILQVLPGQLTTDMFKDVAPSRQFLAPLVNHVKLAHQILARIETGEMGVLCEPLYSNFLPAVRALPLAVQKVCRWFSQMDEKVS</sequence>
<organism evidence="5 6">
    <name type="scientific">Suhomyces tanzawaensis NRRL Y-17324</name>
    <dbReference type="NCBI Taxonomy" id="984487"/>
    <lineage>
        <taxon>Eukaryota</taxon>
        <taxon>Fungi</taxon>
        <taxon>Dikarya</taxon>
        <taxon>Ascomycota</taxon>
        <taxon>Saccharomycotina</taxon>
        <taxon>Pichiomycetes</taxon>
        <taxon>Debaryomycetaceae</taxon>
        <taxon>Suhomyces</taxon>
    </lineage>
</organism>
<dbReference type="InterPro" id="IPR002347">
    <property type="entry name" value="SDR_fam"/>
</dbReference>
<dbReference type="RefSeq" id="XP_020062859.1">
    <property type="nucleotide sequence ID" value="XM_020211785.1"/>
</dbReference>
<evidence type="ECO:0000313" key="5">
    <source>
        <dbReference type="EMBL" id="ODV77737.1"/>
    </source>
</evidence>
<dbReference type="PANTHER" id="PTHR24322:SF736">
    <property type="entry name" value="RETINOL DEHYDROGENASE 10"/>
    <property type="match status" value="1"/>
</dbReference>
<keyword evidence="4" id="KW-0472">Membrane</keyword>
<dbReference type="GeneID" id="30985921"/>
<evidence type="ECO:0000256" key="4">
    <source>
        <dbReference type="SAM" id="Phobius"/>
    </source>
</evidence>
<dbReference type="PRINTS" id="PR00081">
    <property type="entry name" value="GDHRDH"/>
</dbReference>
<evidence type="ECO:0000256" key="1">
    <source>
        <dbReference type="ARBA" id="ARBA00006484"/>
    </source>
</evidence>
<dbReference type="SUPFAM" id="SSF51735">
    <property type="entry name" value="NAD(P)-binding Rossmann-fold domains"/>
    <property type="match status" value="1"/>
</dbReference>
<evidence type="ECO:0000256" key="3">
    <source>
        <dbReference type="RuleBase" id="RU000363"/>
    </source>
</evidence>
<name>A0A1E4SDZ9_9ASCO</name>
<evidence type="ECO:0000313" key="6">
    <source>
        <dbReference type="Proteomes" id="UP000094285"/>
    </source>
</evidence>
<accession>A0A1E4SDZ9</accession>
<feature type="transmembrane region" description="Helical" evidence="4">
    <location>
        <begin position="12"/>
        <end position="29"/>
    </location>
</feature>
<comment type="similarity">
    <text evidence="1 3">Belongs to the short-chain dehydrogenases/reductases (SDR) family.</text>
</comment>
<dbReference type="STRING" id="984487.A0A1E4SDZ9"/>
<dbReference type="PANTHER" id="PTHR24322">
    <property type="entry name" value="PKSB"/>
    <property type="match status" value="1"/>
</dbReference>
<dbReference type="AlphaFoldDB" id="A0A1E4SDZ9"/>
<proteinExistence type="inferred from homology"/>
<evidence type="ECO:0000256" key="2">
    <source>
        <dbReference type="ARBA" id="ARBA00023002"/>
    </source>
</evidence>
<dbReference type="Proteomes" id="UP000094285">
    <property type="component" value="Unassembled WGS sequence"/>
</dbReference>
<dbReference type="GO" id="GO:0016616">
    <property type="term" value="F:oxidoreductase activity, acting on the CH-OH group of donors, NAD or NADP as acceptor"/>
    <property type="evidence" value="ECO:0007669"/>
    <property type="project" value="TreeGrafter"/>
</dbReference>
<protein>
    <submittedName>
        <fullName evidence="5">NAD(P)-binding protein</fullName>
    </submittedName>
</protein>
<keyword evidence="4" id="KW-0812">Transmembrane</keyword>
<feature type="transmembrane region" description="Helical" evidence="4">
    <location>
        <begin position="35"/>
        <end position="52"/>
    </location>
</feature>
<dbReference type="Pfam" id="PF00106">
    <property type="entry name" value="adh_short"/>
    <property type="match status" value="1"/>
</dbReference>
<gene>
    <name evidence="5" type="ORF">CANTADRAFT_91200</name>
</gene>
<keyword evidence="6" id="KW-1185">Reference proteome</keyword>
<dbReference type="Gene3D" id="3.40.50.720">
    <property type="entry name" value="NAD(P)-binding Rossmann-like Domain"/>
    <property type="match status" value="1"/>
</dbReference>
<dbReference type="OrthoDB" id="5840532at2759"/>
<dbReference type="EMBL" id="KV453914">
    <property type="protein sequence ID" value="ODV77737.1"/>
    <property type="molecule type" value="Genomic_DNA"/>
</dbReference>
<dbReference type="PRINTS" id="PR00080">
    <property type="entry name" value="SDRFAMILY"/>
</dbReference>